<proteinExistence type="predicted"/>
<dbReference type="InterPro" id="IPR028082">
    <property type="entry name" value="Peripla_BP_I"/>
</dbReference>
<dbReference type="InterPro" id="IPR010982">
    <property type="entry name" value="Lambda_DNA-bd_dom_sf"/>
</dbReference>
<keyword evidence="1" id="KW-0805">Transcription regulation</keyword>
<keyword evidence="6" id="KW-1185">Reference proteome</keyword>
<dbReference type="PANTHER" id="PTHR30146:SF109">
    <property type="entry name" value="HTH-TYPE TRANSCRIPTIONAL REGULATOR GALS"/>
    <property type="match status" value="1"/>
</dbReference>
<dbReference type="AlphaFoldDB" id="A0A1S1YU20"/>
<sequence length="346" mass="38235">MENKKSVTIHDIAKELKIDSSTVSRALNNNPRVSAKTKKIVQDKAKEMHYQPNNLASNLRTQKSNTIGIIVPHITKYFFSTAISGIEEEAHKAGYNVIICQSKDSEELEAKNINTLISSRVDGILISPAIKTSKIDHIETAMKRNVPIFFFDRYIKGIETTKVITDDRTTSKELTLHLLEQGIQKLGVLAGDTKVSIYDNRVKGIYDAFKESGLNTESKLILQQIKLDVDDAHDAINNWVQNKVTFDAIFAMNDMAAIGAQIALQENGYKVPDDILVAGFSNEPIAKLVSPPITTVHQPAAEIGKLAAKKIINYIQESDTSILASETAVLKSELIIRASTEKKSTT</sequence>
<evidence type="ECO:0000259" key="4">
    <source>
        <dbReference type="PROSITE" id="PS50932"/>
    </source>
</evidence>
<feature type="domain" description="HTH lacI-type" evidence="4">
    <location>
        <begin position="7"/>
        <end position="61"/>
    </location>
</feature>
<evidence type="ECO:0000256" key="1">
    <source>
        <dbReference type="ARBA" id="ARBA00023015"/>
    </source>
</evidence>
<dbReference type="SUPFAM" id="SSF53822">
    <property type="entry name" value="Periplasmic binding protein-like I"/>
    <property type="match status" value="1"/>
</dbReference>
<dbReference type="PROSITE" id="PS50932">
    <property type="entry name" value="HTH_LACI_2"/>
    <property type="match status" value="1"/>
</dbReference>
<dbReference type="Pfam" id="PF00356">
    <property type="entry name" value="LacI"/>
    <property type="match status" value="1"/>
</dbReference>
<gene>
    <name evidence="5" type="ORF">NH26_23445</name>
</gene>
<dbReference type="GO" id="GO:0003700">
    <property type="term" value="F:DNA-binding transcription factor activity"/>
    <property type="evidence" value="ECO:0007669"/>
    <property type="project" value="TreeGrafter"/>
</dbReference>
<evidence type="ECO:0000313" key="6">
    <source>
        <dbReference type="Proteomes" id="UP000179797"/>
    </source>
</evidence>
<dbReference type="OrthoDB" id="891936at2"/>
<dbReference type="InterPro" id="IPR001761">
    <property type="entry name" value="Peripla_BP/Lac1_sug-bd_dom"/>
</dbReference>
<evidence type="ECO:0000256" key="3">
    <source>
        <dbReference type="ARBA" id="ARBA00023163"/>
    </source>
</evidence>
<dbReference type="Proteomes" id="UP000179797">
    <property type="component" value="Unassembled WGS sequence"/>
</dbReference>
<protein>
    <recommendedName>
        <fullName evidence="4">HTH lacI-type domain-containing protein</fullName>
    </recommendedName>
</protein>
<dbReference type="CDD" id="cd01392">
    <property type="entry name" value="HTH_LacI"/>
    <property type="match status" value="1"/>
</dbReference>
<dbReference type="EMBL" id="JRYR02000002">
    <property type="protein sequence ID" value="OHX64532.1"/>
    <property type="molecule type" value="Genomic_DNA"/>
</dbReference>
<dbReference type="GO" id="GO:0000976">
    <property type="term" value="F:transcription cis-regulatory region binding"/>
    <property type="evidence" value="ECO:0007669"/>
    <property type="project" value="TreeGrafter"/>
</dbReference>
<dbReference type="InterPro" id="IPR000843">
    <property type="entry name" value="HTH_LacI"/>
</dbReference>
<keyword evidence="2" id="KW-0238">DNA-binding</keyword>
<dbReference type="RefSeq" id="WP_044217038.1">
    <property type="nucleotide sequence ID" value="NZ_JRYR02000002.1"/>
</dbReference>
<dbReference type="SUPFAM" id="SSF47413">
    <property type="entry name" value="lambda repressor-like DNA-binding domains"/>
    <property type="match status" value="1"/>
</dbReference>
<reference evidence="5 6" key="1">
    <citation type="journal article" date="2012" name="Int. J. Syst. Evol. Microbiol.">
        <title>Flammeovirga pacifica sp. nov., isolated from deep-sea sediment.</title>
        <authorList>
            <person name="Xu H."/>
            <person name="Fu Y."/>
            <person name="Yang N."/>
            <person name="Ding Z."/>
            <person name="Lai Q."/>
            <person name="Zeng R."/>
        </authorList>
    </citation>
    <scope>NUCLEOTIDE SEQUENCE [LARGE SCALE GENOMIC DNA]</scope>
    <source>
        <strain evidence="6">DSM 24597 / LMG 26175 / WPAGA1</strain>
    </source>
</reference>
<dbReference type="SMART" id="SM00354">
    <property type="entry name" value="HTH_LACI"/>
    <property type="match status" value="1"/>
</dbReference>
<evidence type="ECO:0000313" key="5">
    <source>
        <dbReference type="EMBL" id="OHX64532.1"/>
    </source>
</evidence>
<dbReference type="STRING" id="915059.NH26_23445"/>
<dbReference type="Gene3D" id="3.40.50.2300">
    <property type="match status" value="2"/>
</dbReference>
<dbReference type="Pfam" id="PF00532">
    <property type="entry name" value="Peripla_BP_1"/>
    <property type="match status" value="1"/>
</dbReference>
<dbReference type="PANTHER" id="PTHR30146">
    <property type="entry name" value="LACI-RELATED TRANSCRIPTIONAL REPRESSOR"/>
    <property type="match status" value="1"/>
</dbReference>
<evidence type="ECO:0000256" key="2">
    <source>
        <dbReference type="ARBA" id="ARBA00023125"/>
    </source>
</evidence>
<keyword evidence="3" id="KW-0804">Transcription</keyword>
<dbReference type="Gene3D" id="1.10.260.40">
    <property type="entry name" value="lambda repressor-like DNA-binding domains"/>
    <property type="match status" value="1"/>
</dbReference>
<organism evidence="5 6">
    <name type="scientific">Flammeovirga pacifica</name>
    <dbReference type="NCBI Taxonomy" id="915059"/>
    <lineage>
        <taxon>Bacteria</taxon>
        <taxon>Pseudomonadati</taxon>
        <taxon>Bacteroidota</taxon>
        <taxon>Cytophagia</taxon>
        <taxon>Cytophagales</taxon>
        <taxon>Flammeovirgaceae</taxon>
        <taxon>Flammeovirga</taxon>
    </lineage>
</organism>
<accession>A0A1S1YU20</accession>
<dbReference type="CDD" id="cd06267">
    <property type="entry name" value="PBP1_LacI_sugar_binding-like"/>
    <property type="match status" value="1"/>
</dbReference>
<comment type="caution">
    <text evidence="5">The sequence shown here is derived from an EMBL/GenBank/DDBJ whole genome shotgun (WGS) entry which is preliminary data.</text>
</comment>
<name>A0A1S1YU20_FLAPC</name>